<dbReference type="EMBL" id="NTWE01000010">
    <property type="protein sequence ID" value="PEW06074.1"/>
    <property type="molecule type" value="Genomic_DNA"/>
</dbReference>
<gene>
    <name evidence="2" type="ORF">CN425_02650</name>
</gene>
<feature type="chain" id="PRO_5039377702" evidence="1">
    <location>
        <begin position="29"/>
        <end position="166"/>
    </location>
</feature>
<protein>
    <submittedName>
        <fullName evidence="2">Protein phosphatase 2C</fullName>
    </submittedName>
</protein>
<reference evidence="2 3" key="1">
    <citation type="submission" date="2017-09" db="EMBL/GenBank/DDBJ databases">
        <title>Large-scale bioinformatics analysis of Bacillus genomes uncovers conserved roles of natural products in bacterial physiology.</title>
        <authorList>
            <consortium name="Agbiome Team Llc"/>
            <person name="Bleich R.M."/>
            <person name="Grubbs K.J."/>
            <person name="Santa Maria K.C."/>
            <person name="Allen S.E."/>
            <person name="Farag S."/>
            <person name="Shank E.A."/>
            <person name="Bowers A."/>
        </authorList>
    </citation>
    <scope>NUCLEOTIDE SEQUENCE [LARGE SCALE GENOMIC DNA]</scope>
    <source>
        <strain evidence="2 3">AFS010695</strain>
    </source>
</reference>
<keyword evidence="1" id="KW-0732">Signal</keyword>
<dbReference type="AlphaFoldDB" id="A0A2A8Q1Y6"/>
<evidence type="ECO:0000256" key="1">
    <source>
        <dbReference type="SAM" id="SignalP"/>
    </source>
</evidence>
<dbReference type="Proteomes" id="UP000220635">
    <property type="component" value="Unassembled WGS sequence"/>
</dbReference>
<sequence length="166" mass="18779">MENMLKKLKKFMIVAAAAVMLSVGFATTAPNEAHAAHWADDHMNWAMRNGYITADLRDSYATRQDTWLIMTRVILERGGLDYNYGRSFAIIHGISDGTRGTNWVTRQEVAAMIYNYGHSDRPGFAATNAYAVKWHIFDGTRPTQPATRAEVVTMLHTAKAFWMLDY</sequence>
<organism evidence="2 3">
    <name type="scientific">Bacillus cereus</name>
    <dbReference type="NCBI Taxonomy" id="1396"/>
    <lineage>
        <taxon>Bacteria</taxon>
        <taxon>Bacillati</taxon>
        <taxon>Bacillota</taxon>
        <taxon>Bacilli</taxon>
        <taxon>Bacillales</taxon>
        <taxon>Bacillaceae</taxon>
        <taxon>Bacillus</taxon>
        <taxon>Bacillus cereus group</taxon>
    </lineage>
</organism>
<comment type="caution">
    <text evidence="2">The sequence shown here is derived from an EMBL/GenBank/DDBJ whole genome shotgun (WGS) entry which is preliminary data.</text>
</comment>
<evidence type="ECO:0000313" key="2">
    <source>
        <dbReference type="EMBL" id="PEW06074.1"/>
    </source>
</evidence>
<name>A0A2A8Q1Y6_BACCE</name>
<feature type="signal peptide" evidence="1">
    <location>
        <begin position="1"/>
        <end position="28"/>
    </location>
</feature>
<accession>A0A2A8Q1Y6</accession>
<proteinExistence type="predicted"/>
<evidence type="ECO:0000313" key="3">
    <source>
        <dbReference type="Proteomes" id="UP000220635"/>
    </source>
</evidence>